<gene>
    <name evidence="1" type="ORF">HMPREF1090_03603</name>
</gene>
<accession>A0A0E2H867</accession>
<name>A0A0E2H867_9FIRM</name>
<reference evidence="1 2" key="1">
    <citation type="submission" date="2013-01" db="EMBL/GenBank/DDBJ databases">
        <title>The Genome Sequence of Clostridium clostridioforme 90A8.</title>
        <authorList>
            <consortium name="The Broad Institute Genome Sequencing Platform"/>
            <person name="Earl A."/>
            <person name="Ward D."/>
            <person name="Feldgarden M."/>
            <person name="Gevers D."/>
            <person name="Courvalin P."/>
            <person name="Lambert T."/>
            <person name="Walker B."/>
            <person name="Young S.K."/>
            <person name="Zeng Q."/>
            <person name="Gargeya S."/>
            <person name="Fitzgerald M."/>
            <person name="Haas B."/>
            <person name="Abouelleil A."/>
            <person name="Alvarado L."/>
            <person name="Arachchi H.M."/>
            <person name="Berlin A.M."/>
            <person name="Chapman S.B."/>
            <person name="Dewar J."/>
            <person name="Goldberg J."/>
            <person name="Griggs A."/>
            <person name="Gujja S."/>
            <person name="Hansen M."/>
            <person name="Howarth C."/>
            <person name="Imamovic A."/>
            <person name="Larimer J."/>
            <person name="McCowan C."/>
            <person name="Murphy C."/>
            <person name="Neiman D."/>
            <person name="Pearson M."/>
            <person name="Priest M."/>
            <person name="Roberts A."/>
            <person name="Saif S."/>
            <person name="Shea T."/>
            <person name="Sisk P."/>
            <person name="Sykes S."/>
            <person name="Wortman J."/>
            <person name="Nusbaum C."/>
            <person name="Birren B."/>
        </authorList>
    </citation>
    <scope>NUCLEOTIDE SEQUENCE [LARGE SCALE GENOMIC DNA]</scope>
    <source>
        <strain evidence="1 2">90A8</strain>
    </source>
</reference>
<dbReference type="EMBL" id="AGYR01000039">
    <property type="protein sequence ID" value="ENZ12472.1"/>
    <property type="molecule type" value="Genomic_DNA"/>
</dbReference>
<dbReference type="Proteomes" id="UP000013085">
    <property type="component" value="Unassembled WGS sequence"/>
</dbReference>
<dbReference type="AlphaFoldDB" id="A0A0E2H867"/>
<protein>
    <submittedName>
        <fullName evidence="1">Uncharacterized protein</fullName>
    </submittedName>
</protein>
<dbReference type="RefSeq" id="WP_002586497.1">
    <property type="nucleotide sequence ID" value="NZ_KB850979.1"/>
</dbReference>
<organism evidence="1 2">
    <name type="scientific">[Clostridium] clostridioforme 90A8</name>
    <dbReference type="NCBI Taxonomy" id="999408"/>
    <lineage>
        <taxon>Bacteria</taxon>
        <taxon>Bacillati</taxon>
        <taxon>Bacillota</taxon>
        <taxon>Clostridia</taxon>
        <taxon>Lachnospirales</taxon>
        <taxon>Lachnospiraceae</taxon>
        <taxon>Enterocloster</taxon>
    </lineage>
</organism>
<dbReference type="PATRIC" id="fig|999408.3.peg.3868"/>
<sequence length="114" mass="12475">MAYMKVEQGYSLPNFLESAVGLVQKTEMVTQEMATTVDNKKLIYAGTAFPSNDSKATGIVFETVDMTDDTNRPASVIKAGRIYGNRLKTPLSSEAKTALEKKGFVILDAPECEF</sequence>
<evidence type="ECO:0000313" key="2">
    <source>
        <dbReference type="Proteomes" id="UP000013085"/>
    </source>
</evidence>
<evidence type="ECO:0000313" key="1">
    <source>
        <dbReference type="EMBL" id="ENZ12472.1"/>
    </source>
</evidence>
<dbReference type="HOGENOM" id="CLU_2116717_0_0_9"/>
<comment type="caution">
    <text evidence="1">The sequence shown here is derived from an EMBL/GenBank/DDBJ whole genome shotgun (WGS) entry which is preliminary data.</text>
</comment>
<proteinExistence type="predicted"/>